<proteinExistence type="predicted"/>
<accession>A0A6H1ZWD3</accession>
<evidence type="ECO:0000313" key="1">
    <source>
        <dbReference type="EMBL" id="QJA51874.1"/>
    </source>
</evidence>
<sequence length="111" mass="12014">MYPIQCYAGFAMPIKKGKFEIYGFSATVSDPTVDSRLVIVDDTTIADTDVLGKVLILADINSQKVILVNKKGIANVDPYLAEGFSEPIKTRNGTSVLARNLIGGSVCLYVR</sequence>
<dbReference type="AlphaFoldDB" id="A0A6H1ZWD3"/>
<protein>
    <submittedName>
        <fullName evidence="1">Uncharacterized protein</fullName>
    </submittedName>
</protein>
<name>A0A6H1ZWD3_9ZZZZ</name>
<dbReference type="EMBL" id="MT144295">
    <property type="protein sequence ID" value="QJA51874.1"/>
    <property type="molecule type" value="Genomic_DNA"/>
</dbReference>
<reference evidence="1" key="1">
    <citation type="submission" date="2020-03" db="EMBL/GenBank/DDBJ databases">
        <title>The deep terrestrial virosphere.</title>
        <authorList>
            <person name="Holmfeldt K."/>
            <person name="Nilsson E."/>
            <person name="Simone D."/>
            <person name="Lopez-Fernandez M."/>
            <person name="Wu X."/>
            <person name="de Brujin I."/>
            <person name="Lundin D."/>
            <person name="Andersson A."/>
            <person name="Bertilsson S."/>
            <person name="Dopson M."/>
        </authorList>
    </citation>
    <scope>NUCLEOTIDE SEQUENCE</scope>
    <source>
        <strain evidence="1">TM448A02342</strain>
    </source>
</reference>
<gene>
    <name evidence="1" type="ORF">TM448A02342_0002</name>
</gene>
<organism evidence="1">
    <name type="scientific">viral metagenome</name>
    <dbReference type="NCBI Taxonomy" id="1070528"/>
    <lineage>
        <taxon>unclassified sequences</taxon>
        <taxon>metagenomes</taxon>
        <taxon>organismal metagenomes</taxon>
    </lineage>
</organism>